<dbReference type="InterPro" id="IPR011034">
    <property type="entry name" value="Formyl_transferase-like_C_sf"/>
</dbReference>
<dbReference type="InterPro" id="IPR002376">
    <property type="entry name" value="Formyl_transf_N"/>
</dbReference>
<dbReference type="AlphaFoldDB" id="A0ABD6AWY5"/>
<keyword evidence="4" id="KW-1185">Reference proteome</keyword>
<gene>
    <name evidence="3" type="ORF">ACFSBT_13360</name>
</gene>
<organism evidence="3 4">
    <name type="scientific">Halomarina rubra</name>
    <dbReference type="NCBI Taxonomy" id="2071873"/>
    <lineage>
        <taxon>Archaea</taxon>
        <taxon>Methanobacteriati</taxon>
        <taxon>Methanobacteriota</taxon>
        <taxon>Stenosarchaea group</taxon>
        <taxon>Halobacteria</taxon>
        <taxon>Halobacteriales</taxon>
        <taxon>Natronomonadaceae</taxon>
        <taxon>Halomarina</taxon>
    </lineage>
</organism>
<dbReference type="RefSeq" id="WP_250874238.1">
    <property type="nucleotide sequence ID" value="NZ_JALXFV010000007.1"/>
</dbReference>
<sequence length="316" mass="34837">MRVVFVTHNDLGLACLEELVDLGADVRAVFTRPRREAISDQTDLSRFAAVHDLPLHETDDVNDEAVRERIAEYDPELLFVVGWSRLVDPAVFDLASVAALGMHPAPLPRGRGRAPIAWSLIKGLDETALSFFHLVAEADAGDLVGQEPIPIAETDDAGSLYAKVVEAGRTLIRESYPRFEAGEVPREPQDDTEATWWPKRVPRHGLVDWTRPAHELYDWIRGQTHPYPGAFSTLHGHEVRFWAAHPPTGERVFCEPGELLAADGETLRVGTWEGAIDLTRVGVDGVEIPASDLLDEEWASLGDCFANARDLLGDGS</sequence>
<evidence type="ECO:0000313" key="3">
    <source>
        <dbReference type="EMBL" id="MFD1514264.1"/>
    </source>
</evidence>
<dbReference type="PANTHER" id="PTHR11138">
    <property type="entry name" value="METHIONYL-TRNA FORMYLTRANSFERASE"/>
    <property type="match status" value="1"/>
</dbReference>
<accession>A0ABD6AWY5</accession>
<reference evidence="3 4" key="1">
    <citation type="journal article" date="2019" name="Int. J. Syst. Evol. Microbiol.">
        <title>The Global Catalogue of Microorganisms (GCM) 10K type strain sequencing project: providing services to taxonomists for standard genome sequencing and annotation.</title>
        <authorList>
            <consortium name="The Broad Institute Genomics Platform"/>
            <consortium name="The Broad Institute Genome Sequencing Center for Infectious Disease"/>
            <person name="Wu L."/>
            <person name="Ma J."/>
        </authorList>
    </citation>
    <scope>NUCLEOTIDE SEQUENCE [LARGE SCALE GENOMIC DNA]</scope>
    <source>
        <strain evidence="3 4">CGMCC 1.12563</strain>
    </source>
</reference>
<feature type="domain" description="Formyl transferase C-terminal" evidence="2">
    <location>
        <begin position="204"/>
        <end position="283"/>
    </location>
</feature>
<feature type="domain" description="Formyl transferase N-terminal" evidence="1">
    <location>
        <begin position="22"/>
        <end position="171"/>
    </location>
</feature>
<dbReference type="Pfam" id="PF02911">
    <property type="entry name" value="Formyl_trans_C"/>
    <property type="match status" value="1"/>
</dbReference>
<evidence type="ECO:0000259" key="1">
    <source>
        <dbReference type="Pfam" id="PF00551"/>
    </source>
</evidence>
<dbReference type="SUPFAM" id="SSF53328">
    <property type="entry name" value="Formyltransferase"/>
    <property type="match status" value="1"/>
</dbReference>
<dbReference type="GO" id="GO:0004479">
    <property type="term" value="F:methionyl-tRNA formyltransferase activity"/>
    <property type="evidence" value="ECO:0007669"/>
    <property type="project" value="UniProtKB-EC"/>
</dbReference>
<dbReference type="Gene3D" id="3.40.50.12230">
    <property type="match status" value="1"/>
</dbReference>
<dbReference type="EC" id="2.1.2.9" evidence="3"/>
<dbReference type="EMBL" id="JBHUDC010000007">
    <property type="protein sequence ID" value="MFD1514264.1"/>
    <property type="molecule type" value="Genomic_DNA"/>
</dbReference>
<comment type="caution">
    <text evidence="3">The sequence shown here is derived from an EMBL/GenBank/DDBJ whole genome shotgun (WGS) entry which is preliminary data.</text>
</comment>
<dbReference type="PANTHER" id="PTHR11138:SF5">
    <property type="entry name" value="METHIONYL-TRNA FORMYLTRANSFERASE, MITOCHONDRIAL"/>
    <property type="match status" value="1"/>
</dbReference>
<dbReference type="InterPro" id="IPR036477">
    <property type="entry name" value="Formyl_transf_N_sf"/>
</dbReference>
<evidence type="ECO:0000313" key="4">
    <source>
        <dbReference type="Proteomes" id="UP001597187"/>
    </source>
</evidence>
<protein>
    <submittedName>
        <fullName evidence="3">Methionyl-tRNA formyltransferase</fullName>
        <ecNumber evidence="3">2.1.2.9</ecNumber>
    </submittedName>
</protein>
<evidence type="ECO:0000259" key="2">
    <source>
        <dbReference type="Pfam" id="PF02911"/>
    </source>
</evidence>
<keyword evidence="3" id="KW-0808">Transferase</keyword>
<dbReference type="Proteomes" id="UP001597187">
    <property type="component" value="Unassembled WGS sequence"/>
</dbReference>
<dbReference type="InterPro" id="IPR005793">
    <property type="entry name" value="Formyl_trans_C"/>
</dbReference>
<dbReference type="SUPFAM" id="SSF50486">
    <property type="entry name" value="FMT C-terminal domain-like"/>
    <property type="match status" value="1"/>
</dbReference>
<name>A0ABD6AWY5_9EURY</name>
<proteinExistence type="predicted"/>
<dbReference type="Pfam" id="PF00551">
    <property type="entry name" value="Formyl_trans_N"/>
    <property type="match status" value="1"/>
</dbReference>